<accession>A0A9D1FAJ4</accession>
<proteinExistence type="predicted"/>
<dbReference type="Proteomes" id="UP000886741">
    <property type="component" value="Unassembled WGS sequence"/>
</dbReference>
<dbReference type="Gene3D" id="2.60.40.10">
    <property type="entry name" value="Immunoglobulins"/>
    <property type="match status" value="1"/>
</dbReference>
<dbReference type="InterPro" id="IPR001119">
    <property type="entry name" value="SLH_dom"/>
</dbReference>
<protein>
    <submittedName>
        <fullName evidence="3">S-layer homology domain-containing protein</fullName>
    </submittedName>
</protein>
<dbReference type="AlphaFoldDB" id="A0A9D1FAJ4"/>
<sequence length="527" mass="55777">MSQGNFLFPQLLEPFPLNLHKLTDYASAFAEISLAVDTTAPTLTTGGATRTSETNATVTFTSDEAGTYYYEVVESGAGEPTIDTTGTGTPCDTTQQTIFLNSLTGAGAKELYIVAKDAEGNVSQPVKITIPEYVAPVYDISAAPQRLDFGTVTEGYTEAPAIKTVTITNAGNQPVTLTQPTAANYTLGTLSKTTLAPADTATVTVRPNTGLTAGTYNETLTVYGQSDGYAVRADVELRFTVTRQSGGGSGGSSGSGNYGITVSRPAHGTVTLSHSTAVSGATVTITVTPDEGYQLDTLTVTDSKGNELKLTEKGSGQYTFVMPAGAVTVRAVFTKIEAMPEPLPFTDVAETAWYADAVRYVYEHDLMNGTDTDRFSPGSTTSRSMIATILWRMAGSPVVNYAMDFSDVTQGQWYSEAIRWAASEGIVGGYGNGAFGTNDPITREQFAVMLYRFAQKQGYDVSVGENTNILSYADAFDVAEYAIPAVQWACGAGIINGSGANLNPQGDATRAHAAAMLMRFCEEVVTW</sequence>
<comment type="caution">
    <text evidence="3">The sequence shown here is derived from an EMBL/GenBank/DDBJ whole genome shotgun (WGS) entry which is preliminary data.</text>
</comment>
<feature type="domain" description="SLH" evidence="2">
    <location>
        <begin position="341"/>
        <end position="400"/>
    </location>
</feature>
<evidence type="ECO:0000313" key="3">
    <source>
        <dbReference type="EMBL" id="HIS65399.1"/>
    </source>
</evidence>
<dbReference type="PROSITE" id="PS51272">
    <property type="entry name" value="SLH"/>
    <property type="match status" value="3"/>
</dbReference>
<feature type="domain" description="SLH" evidence="2">
    <location>
        <begin position="401"/>
        <end position="464"/>
    </location>
</feature>
<organism evidence="3 4">
    <name type="scientific">Candidatus Avoscillospira avistercoris</name>
    <dbReference type="NCBI Taxonomy" id="2840707"/>
    <lineage>
        <taxon>Bacteria</taxon>
        <taxon>Bacillati</taxon>
        <taxon>Bacillota</taxon>
        <taxon>Clostridia</taxon>
        <taxon>Eubacteriales</taxon>
        <taxon>Oscillospiraceae</taxon>
        <taxon>Oscillospiraceae incertae sedis</taxon>
        <taxon>Candidatus Avoscillospira</taxon>
    </lineage>
</organism>
<reference evidence="3" key="2">
    <citation type="journal article" date="2021" name="PeerJ">
        <title>Extensive microbial diversity within the chicken gut microbiome revealed by metagenomics and culture.</title>
        <authorList>
            <person name="Gilroy R."/>
            <person name="Ravi A."/>
            <person name="Getino M."/>
            <person name="Pursley I."/>
            <person name="Horton D.L."/>
            <person name="Alikhan N.F."/>
            <person name="Baker D."/>
            <person name="Gharbi K."/>
            <person name="Hall N."/>
            <person name="Watson M."/>
            <person name="Adriaenssens E.M."/>
            <person name="Foster-Nyarko E."/>
            <person name="Jarju S."/>
            <person name="Secka A."/>
            <person name="Antonio M."/>
            <person name="Oren A."/>
            <person name="Chaudhuri R.R."/>
            <person name="La Ragione R."/>
            <person name="Hildebrand F."/>
            <person name="Pallen M.J."/>
        </authorList>
    </citation>
    <scope>NUCLEOTIDE SEQUENCE</scope>
    <source>
        <strain evidence="3">ChiBcec16-1751</strain>
    </source>
</reference>
<evidence type="ECO:0000256" key="1">
    <source>
        <dbReference type="ARBA" id="ARBA00022737"/>
    </source>
</evidence>
<gene>
    <name evidence="3" type="ORF">IAA83_08535</name>
</gene>
<dbReference type="EMBL" id="DVJJ01000127">
    <property type="protein sequence ID" value="HIS65399.1"/>
    <property type="molecule type" value="Genomic_DNA"/>
</dbReference>
<name>A0A9D1FAJ4_9FIRM</name>
<dbReference type="Pfam" id="PF18998">
    <property type="entry name" value="Flg_new_2"/>
    <property type="match status" value="1"/>
</dbReference>
<keyword evidence="1" id="KW-0677">Repeat</keyword>
<dbReference type="PANTHER" id="PTHR43308">
    <property type="entry name" value="OUTER MEMBRANE PROTEIN ALPHA-RELATED"/>
    <property type="match status" value="1"/>
</dbReference>
<dbReference type="Pfam" id="PF00395">
    <property type="entry name" value="SLH"/>
    <property type="match status" value="3"/>
</dbReference>
<reference evidence="3" key="1">
    <citation type="submission" date="2020-10" db="EMBL/GenBank/DDBJ databases">
        <authorList>
            <person name="Gilroy R."/>
        </authorList>
    </citation>
    <scope>NUCLEOTIDE SEQUENCE</scope>
    <source>
        <strain evidence="3">ChiBcec16-1751</strain>
    </source>
</reference>
<evidence type="ECO:0000313" key="4">
    <source>
        <dbReference type="Proteomes" id="UP000886741"/>
    </source>
</evidence>
<dbReference type="InterPro" id="IPR051465">
    <property type="entry name" value="Cell_Envelope_Struct_Comp"/>
</dbReference>
<feature type="domain" description="SLH" evidence="2">
    <location>
        <begin position="469"/>
        <end position="527"/>
    </location>
</feature>
<dbReference type="InterPro" id="IPR013783">
    <property type="entry name" value="Ig-like_fold"/>
</dbReference>
<dbReference type="InterPro" id="IPR044060">
    <property type="entry name" value="Bacterial_rp_domain"/>
</dbReference>
<evidence type="ECO:0000259" key="2">
    <source>
        <dbReference type="PROSITE" id="PS51272"/>
    </source>
</evidence>